<dbReference type="Gene3D" id="1.10.287.950">
    <property type="entry name" value="Methyl-accepting chemotaxis protein"/>
    <property type="match status" value="1"/>
</dbReference>
<name>A0A1C3H9M3_SERMA</name>
<gene>
    <name evidence="3" type="ORF">PWN146_00411</name>
</gene>
<sequence length="753" mass="80093">MAEQDGGSLVYQVDIETAKMLTGSRQASAVLEEMNRKANQSSKAVDGLSSSANSAGRSMSGLKAVLSGVASAISVAIVLDYAKAFLVVADNINQLQSRISRLSADSASAAKTFESLSSIASETGASLQDTTKLWETMTSSLKEAGASNDQILALTDTLQKIGRVGGSSSEEMANALRQFGQSIASGVVRAEEFNSILEQMPELARQIAAGLGMSMGELRQAMLDGKLTAQDALNSIMKQSAKVNIEFEKLPRTLDQANNSLTISFQSLISKMNETSGASNTIISVIDSLSAAMDRLSGKTISAKQQIADLRSEAEMYARRARTWEFLGFGDYAKENEEKSSKLTAEAWEKASQAGYEAAKKRIKNSDPIQIPTHASSKSAGKGKTQQQKDAESYARAQESVAEKLEQLRQKSELAGSSTQELSRAQAVLTAEQSLGKSATEEQIRLAGEYAGKIWDTTNALRARQQAEQGATFANQEIASAKTTVNPATKQAEDPVAMVELQEQRKLEALARYQEIDKENSQLYEDAKTAILQQAAYQRQEILDQEQRTYQQNISSLLGESSSFAGSIADAIGQAAGKSSAAYQALFAISKGFAIAQASLNLQTAISNAMAIPWPANIPAISQALSAGTQIVSAISGISYGGARYNGGPVSAGAMYQVGERGKPEIYQASTGKQYMIPGDNGKVISNKDMQGGGGINVNVSINNTNGSYVDHQVSSDGNGGVSMEIFIADMDNGGPMSQAISRNHQAPRRATQ</sequence>
<evidence type="ECO:0000313" key="3">
    <source>
        <dbReference type="EMBL" id="SAY41747.1"/>
    </source>
</evidence>
<dbReference type="EMBL" id="LT575490">
    <property type="protein sequence ID" value="SAY41747.1"/>
    <property type="molecule type" value="Genomic_DNA"/>
</dbReference>
<accession>A0A1C3H9M3</accession>
<evidence type="ECO:0000259" key="2">
    <source>
        <dbReference type="Pfam" id="PF20155"/>
    </source>
</evidence>
<feature type="region of interest" description="Disordered" evidence="1">
    <location>
        <begin position="733"/>
        <end position="753"/>
    </location>
</feature>
<feature type="domain" description="Tape measure protein N-terminal" evidence="2">
    <location>
        <begin position="84"/>
        <end position="274"/>
    </location>
</feature>
<protein>
    <recommendedName>
        <fullName evidence="2">Tape measure protein N-terminal domain-containing protein</fullName>
    </recommendedName>
</protein>
<feature type="region of interest" description="Disordered" evidence="1">
    <location>
        <begin position="359"/>
        <end position="398"/>
    </location>
</feature>
<dbReference type="AlphaFoldDB" id="A0A1C3H9M3"/>
<dbReference type="InterPro" id="IPR013491">
    <property type="entry name" value="Tape_meas_N"/>
</dbReference>
<dbReference type="NCBIfam" id="TIGR02675">
    <property type="entry name" value="tape_meas_nterm"/>
    <property type="match status" value="1"/>
</dbReference>
<organism evidence="3">
    <name type="scientific">Serratia marcescens</name>
    <dbReference type="NCBI Taxonomy" id="615"/>
    <lineage>
        <taxon>Bacteria</taxon>
        <taxon>Pseudomonadati</taxon>
        <taxon>Pseudomonadota</taxon>
        <taxon>Gammaproteobacteria</taxon>
        <taxon>Enterobacterales</taxon>
        <taxon>Yersiniaceae</taxon>
        <taxon>Serratia</taxon>
    </lineage>
</organism>
<evidence type="ECO:0000256" key="1">
    <source>
        <dbReference type="SAM" id="MobiDB-lite"/>
    </source>
</evidence>
<feature type="compositionally biased region" description="Polar residues" evidence="1">
    <location>
        <begin position="373"/>
        <end position="386"/>
    </location>
</feature>
<reference evidence="3" key="1">
    <citation type="submission" date="2016-05" db="EMBL/GenBank/DDBJ databases">
        <authorList>
            <person name="Cock P.J.A."/>
            <person name="Cock P.J.A."/>
        </authorList>
    </citation>
    <scope>NUCLEOTIDE SEQUENCE</scope>
    <source>
        <strain evidence="3">PWN146_assembly</strain>
    </source>
</reference>
<dbReference type="Pfam" id="PF20155">
    <property type="entry name" value="TMP_3"/>
    <property type="match status" value="1"/>
</dbReference>
<proteinExistence type="predicted"/>